<dbReference type="SUPFAM" id="SSF57667">
    <property type="entry name" value="beta-beta-alpha zinc fingers"/>
    <property type="match status" value="3"/>
</dbReference>
<keyword evidence="5" id="KW-0238">DNA-binding</keyword>
<feature type="region of interest" description="Disordered" evidence="7">
    <location>
        <begin position="1"/>
        <end position="217"/>
    </location>
</feature>
<protein>
    <recommendedName>
        <fullName evidence="8">C2H2-type domain-containing protein</fullName>
    </recommendedName>
</protein>
<dbReference type="InterPro" id="IPR036236">
    <property type="entry name" value="Znf_C2H2_sf"/>
</dbReference>
<dbReference type="InterPro" id="IPR013087">
    <property type="entry name" value="Znf_C2H2_type"/>
</dbReference>
<dbReference type="Pfam" id="PF00096">
    <property type="entry name" value="zf-C2H2"/>
    <property type="match status" value="2"/>
</dbReference>
<comment type="caution">
    <text evidence="9">The sequence shown here is derived from an EMBL/GenBank/DDBJ whole genome shotgun (WGS) entry which is preliminary data.</text>
</comment>
<dbReference type="EMBL" id="CAUEEQ010047338">
    <property type="protein sequence ID" value="CAJ0959245.1"/>
    <property type="molecule type" value="Genomic_DNA"/>
</dbReference>
<evidence type="ECO:0000256" key="4">
    <source>
        <dbReference type="ARBA" id="ARBA00022833"/>
    </source>
</evidence>
<evidence type="ECO:0000256" key="5">
    <source>
        <dbReference type="ARBA" id="ARBA00023125"/>
    </source>
</evidence>
<gene>
    <name evidence="9" type="ORF">RIMI_LOCUS16741821</name>
</gene>
<feature type="compositionally biased region" description="Polar residues" evidence="7">
    <location>
        <begin position="109"/>
        <end position="126"/>
    </location>
</feature>
<evidence type="ECO:0000313" key="10">
    <source>
        <dbReference type="Proteomes" id="UP001176940"/>
    </source>
</evidence>
<evidence type="ECO:0000256" key="6">
    <source>
        <dbReference type="PROSITE-ProRule" id="PRU00042"/>
    </source>
</evidence>
<keyword evidence="3 6" id="KW-0863">Zinc-finger</keyword>
<dbReference type="PANTHER" id="PTHR23226:SF410">
    <property type="entry name" value="OOCYTE ZINC FINGER PROTEIN XLCOF22-LIKE ISOFORM X1"/>
    <property type="match status" value="1"/>
</dbReference>
<sequence>MEWLEAQSNKERLSVLTMDPCAASEQSAADDPAGRTEDCGSPWSVLTMDPCAASEQSAVDDPADRTEDCGSPRSDVIVVSPTSDMEVASPAGMEDSGDSTPAASPAEVTGTSGSIHTSDSGSTAPPVTSGRIRCRKSRPKKREVPDDMDFPLDIIVKEESNDEEYSTAVSAEPGSGADDPRSSGVWISQNGSSNPRWSAKKSNKGRKKSRSPAFQKPLLVRSTADAASLMFVIPSEGMESVTEPKKKRKRKEEEYEELHWCDVCDDCFPEEAALEEHVKTHLEQPQEDFDCEDCGRVFDSASELDEHRSKKHRKLRYCCEICGIQYNYKSQFVIHLRAHSGERPFSCDVCGQAFGHKCSLVIHQRKHTGVTPHQCGQCRKMLDTRKDLLKHQKMRYCPDCKKCYTGRSFAKHRAKNCSKAAGGRDPQGRPTAGQGD</sequence>
<proteinExistence type="predicted"/>
<feature type="domain" description="C2H2-type" evidence="8">
    <location>
        <begin position="317"/>
        <end position="344"/>
    </location>
</feature>
<organism evidence="9 10">
    <name type="scientific">Ranitomeya imitator</name>
    <name type="common">mimic poison frog</name>
    <dbReference type="NCBI Taxonomy" id="111125"/>
    <lineage>
        <taxon>Eukaryota</taxon>
        <taxon>Metazoa</taxon>
        <taxon>Chordata</taxon>
        <taxon>Craniata</taxon>
        <taxon>Vertebrata</taxon>
        <taxon>Euteleostomi</taxon>
        <taxon>Amphibia</taxon>
        <taxon>Batrachia</taxon>
        <taxon>Anura</taxon>
        <taxon>Neobatrachia</taxon>
        <taxon>Hyloidea</taxon>
        <taxon>Dendrobatidae</taxon>
        <taxon>Dendrobatinae</taxon>
        <taxon>Ranitomeya</taxon>
    </lineage>
</organism>
<dbReference type="PANTHER" id="PTHR23226">
    <property type="entry name" value="ZINC FINGER AND SCAN DOMAIN-CONTAINING"/>
    <property type="match status" value="1"/>
</dbReference>
<keyword evidence="4" id="KW-0862">Zinc</keyword>
<dbReference type="Proteomes" id="UP001176940">
    <property type="component" value="Unassembled WGS sequence"/>
</dbReference>
<evidence type="ECO:0000256" key="7">
    <source>
        <dbReference type="SAM" id="MobiDB-lite"/>
    </source>
</evidence>
<feature type="compositionally biased region" description="Polar residues" evidence="7">
    <location>
        <begin position="185"/>
        <end position="196"/>
    </location>
</feature>
<keyword evidence="10" id="KW-1185">Reference proteome</keyword>
<dbReference type="Gene3D" id="3.30.160.60">
    <property type="entry name" value="Classic Zinc Finger"/>
    <property type="match status" value="3"/>
</dbReference>
<feature type="domain" description="C2H2-type" evidence="8">
    <location>
        <begin position="259"/>
        <end position="286"/>
    </location>
</feature>
<accession>A0ABN9M599</accession>
<evidence type="ECO:0000259" key="8">
    <source>
        <dbReference type="PROSITE" id="PS50157"/>
    </source>
</evidence>
<feature type="compositionally biased region" description="Basic residues" evidence="7">
    <location>
        <begin position="198"/>
        <end position="210"/>
    </location>
</feature>
<keyword evidence="2" id="KW-0677">Repeat</keyword>
<evidence type="ECO:0000256" key="1">
    <source>
        <dbReference type="ARBA" id="ARBA00022723"/>
    </source>
</evidence>
<keyword evidence="1" id="KW-0479">Metal-binding</keyword>
<reference evidence="9" key="1">
    <citation type="submission" date="2023-07" db="EMBL/GenBank/DDBJ databases">
        <authorList>
            <person name="Stuckert A."/>
        </authorList>
    </citation>
    <scope>NUCLEOTIDE SEQUENCE</scope>
</reference>
<name>A0ABN9M599_9NEOB</name>
<feature type="compositionally biased region" description="Basic residues" evidence="7">
    <location>
        <begin position="132"/>
        <end position="141"/>
    </location>
</feature>
<evidence type="ECO:0000313" key="9">
    <source>
        <dbReference type="EMBL" id="CAJ0959245.1"/>
    </source>
</evidence>
<feature type="domain" description="C2H2-type" evidence="8">
    <location>
        <begin position="345"/>
        <end position="372"/>
    </location>
</feature>
<evidence type="ECO:0000256" key="2">
    <source>
        <dbReference type="ARBA" id="ARBA00022737"/>
    </source>
</evidence>
<dbReference type="SMART" id="SM00355">
    <property type="entry name" value="ZnF_C2H2"/>
    <property type="match status" value="5"/>
</dbReference>
<dbReference type="PROSITE" id="PS00028">
    <property type="entry name" value="ZINC_FINGER_C2H2_1"/>
    <property type="match status" value="3"/>
</dbReference>
<feature type="domain" description="C2H2-type" evidence="8">
    <location>
        <begin position="289"/>
        <end position="317"/>
    </location>
</feature>
<dbReference type="PROSITE" id="PS50157">
    <property type="entry name" value="ZINC_FINGER_C2H2_2"/>
    <property type="match status" value="4"/>
</dbReference>
<evidence type="ECO:0000256" key="3">
    <source>
        <dbReference type="ARBA" id="ARBA00022771"/>
    </source>
</evidence>